<dbReference type="Gene3D" id="3.30.565.10">
    <property type="entry name" value="Histidine kinase-like ATPase, C-terminal domain"/>
    <property type="match status" value="2"/>
</dbReference>
<protein>
    <recommendedName>
        <fullName evidence="2">histidine kinase</fullName>
        <ecNumber evidence="2">2.7.13.3</ecNumber>
    </recommendedName>
</protein>
<dbReference type="GO" id="GO:0004673">
    <property type="term" value="F:protein histidine kinase activity"/>
    <property type="evidence" value="ECO:0007669"/>
    <property type="project" value="UniProtKB-EC"/>
</dbReference>
<dbReference type="AlphaFoldDB" id="A0A5C4T5D8"/>
<dbReference type="PROSITE" id="PS50109">
    <property type="entry name" value="HIS_KIN"/>
    <property type="match status" value="1"/>
</dbReference>
<feature type="domain" description="Histidine kinase" evidence="9">
    <location>
        <begin position="618"/>
        <end position="848"/>
    </location>
</feature>
<evidence type="ECO:0000256" key="2">
    <source>
        <dbReference type="ARBA" id="ARBA00012438"/>
    </source>
</evidence>
<evidence type="ECO:0000256" key="5">
    <source>
        <dbReference type="ARBA" id="ARBA00022741"/>
    </source>
</evidence>
<keyword evidence="5" id="KW-0547">Nucleotide-binding</keyword>
<dbReference type="GO" id="GO:0005524">
    <property type="term" value="F:ATP binding"/>
    <property type="evidence" value="ECO:0007669"/>
    <property type="project" value="UniProtKB-KW"/>
</dbReference>
<dbReference type="PRINTS" id="PR00344">
    <property type="entry name" value="BCTRLSENSOR"/>
</dbReference>
<name>A0A5C4T5D8_9BACL</name>
<evidence type="ECO:0000256" key="4">
    <source>
        <dbReference type="ARBA" id="ARBA00022679"/>
    </source>
</evidence>
<keyword evidence="6" id="KW-0418">Kinase</keyword>
<dbReference type="Proteomes" id="UP000307943">
    <property type="component" value="Unassembled WGS sequence"/>
</dbReference>
<keyword evidence="3" id="KW-0597">Phosphoprotein</keyword>
<dbReference type="SMART" id="SM00387">
    <property type="entry name" value="HATPase_c"/>
    <property type="match status" value="1"/>
</dbReference>
<dbReference type="InterPro" id="IPR005467">
    <property type="entry name" value="His_kinase_dom"/>
</dbReference>
<dbReference type="GO" id="GO:0000160">
    <property type="term" value="P:phosphorelay signal transduction system"/>
    <property type="evidence" value="ECO:0007669"/>
    <property type="project" value="UniProtKB-KW"/>
</dbReference>
<dbReference type="EMBL" id="VDCQ01000034">
    <property type="protein sequence ID" value="TNJ64036.1"/>
    <property type="molecule type" value="Genomic_DNA"/>
</dbReference>
<keyword evidence="4" id="KW-0808">Transferase</keyword>
<keyword evidence="7" id="KW-0067">ATP-binding</keyword>
<reference evidence="10 11" key="1">
    <citation type="submission" date="2019-05" db="EMBL/GenBank/DDBJ databases">
        <title>We sequenced the genome of Paenibacillus hemerocallicola KCTC 33185 for further insight into its adaptation and study the phylogeny of Paenibacillus.</title>
        <authorList>
            <person name="Narsing Rao M.P."/>
        </authorList>
    </citation>
    <scope>NUCLEOTIDE SEQUENCE [LARGE SCALE GENOMIC DNA]</scope>
    <source>
        <strain evidence="10 11">KCTC 33185</strain>
    </source>
</reference>
<comment type="caution">
    <text evidence="10">The sequence shown here is derived from an EMBL/GenBank/DDBJ whole genome shotgun (WGS) entry which is preliminary data.</text>
</comment>
<dbReference type="Pfam" id="PF02518">
    <property type="entry name" value="HATPase_c"/>
    <property type="match status" value="1"/>
</dbReference>
<evidence type="ECO:0000256" key="3">
    <source>
        <dbReference type="ARBA" id="ARBA00022553"/>
    </source>
</evidence>
<dbReference type="PANTHER" id="PTHR43065:SF10">
    <property type="entry name" value="PEROXIDE STRESS-ACTIVATED HISTIDINE KINASE MAK3"/>
    <property type="match status" value="1"/>
</dbReference>
<dbReference type="PANTHER" id="PTHR43065">
    <property type="entry name" value="SENSOR HISTIDINE KINASE"/>
    <property type="match status" value="1"/>
</dbReference>
<comment type="catalytic activity">
    <reaction evidence="1">
        <text>ATP + protein L-histidine = ADP + protein N-phospho-L-histidine.</text>
        <dbReference type="EC" id="2.7.13.3"/>
    </reaction>
</comment>
<dbReference type="SUPFAM" id="SSF55874">
    <property type="entry name" value="ATPase domain of HSP90 chaperone/DNA topoisomerase II/histidine kinase"/>
    <property type="match status" value="2"/>
</dbReference>
<keyword evidence="8" id="KW-0902">Two-component regulatory system</keyword>
<dbReference type="EC" id="2.7.13.3" evidence="2"/>
<evidence type="ECO:0000256" key="6">
    <source>
        <dbReference type="ARBA" id="ARBA00022777"/>
    </source>
</evidence>
<evidence type="ECO:0000256" key="7">
    <source>
        <dbReference type="ARBA" id="ARBA00022840"/>
    </source>
</evidence>
<evidence type="ECO:0000313" key="10">
    <source>
        <dbReference type="EMBL" id="TNJ64036.1"/>
    </source>
</evidence>
<evidence type="ECO:0000313" key="11">
    <source>
        <dbReference type="Proteomes" id="UP000307943"/>
    </source>
</evidence>
<gene>
    <name evidence="10" type="ORF">FE784_22265</name>
</gene>
<dbReference type="InterPro" id="IPR003594">
    <property type="entry name" value="HATPase_dom"/>
</dbReference>
<dbReference type="OrthoDB" id="9816482at2"/>
<evidence type="ECO:0000259" key="9">
    <source>
        <dbReference type="PROSITE" id="PS50109"/>
    </source>
</evidence>
<organism evidence="10 11">
    <name type="scientific">Paenibacillus hemerocallicola</name>
    <dbReference type="NCBI Taxonomy" id="1172614"/>
    <lineage>
        <taxon>Bacteria</taxon>
        <taxon>Bacillati</taxon>
        <taxon>Bacillota</taxon>
        <taxon>Bacilli</taxon>
        <taxon>Bacillales</taxon>
        <taxon>Paenibacillaceae</taxon>
        <taxon>Paenibacillus</taxon>
    </lineage>
</organism>
<evidence type="ECO:0000256" key="8">
    <source>
        <dbReference type="ARBA" id="ARBA00023012"/>
    </source>
</evidence>
<dbReference type="InterPro" id="IPR004358">
    <property type="entry name" value="Sig_transdc_His_kin-like_C"/>
</dbReference>
<proteinExistence type="predicted"/>
<sequence length="852" mass="98302">MESPNDYEKENVFQKELYVKFAQHEQLPINAMARVVIQLGEQLIENEIVALLEIVKNSYDADAKNIFIEIDTLTRTNLGQGFIRIRDNGNGMNREQIQNGFLVISTLSKTKKELSPRYNRIPLGEKGVGRLSTQRLAHFLNVKTKSWKEEREYLLSIDWRKFNDEVLIGKVEANLDNNVYSEAAVDEIHDGKYLPKHITDGLFGFSNLSMYGLLNLDYWNQEGIEKILAKEVIKLISPFKKNNNVSITINLTNSKLTNEVISTNNIDEDFLEKASLYKVIFHFKYPVLQIAPIFKPIFYKSLEGKESRTNLPDKYIENHIPVDEKIQNIDLTQENDKLKYNLRKTAHKGKLINANPGEFSGVFYVYNYGNDPSVKELYSSVLSQYSKLFEDSKDIKDFLKENVGVKIFRDLFRVLPYGNEDNDWLGFTKLSQSIGSYFGPKVHNTIGYIEITSDNNSNLKEMTNRQGFILDPYGENFISICKEVATIISRESYRQSTQFNKLHPKIVDETAHETLQNTINQTSSEFKEILVQTQKIASDLRSNTDPNQQSLFEDPMKNALIEKAETSISNLIEKAYKVSSNLDKATNEIQVAKKIFDFTKEEVEPLFELSSLGIIAEALTHELNKANINTRFRAQEIQSMLLVCLRKIEAKEDVNALIKKAYGEIRLIEAETNSIERQIRHLAPGFRQRKRSKQLINLNDELKMMYIDGIMSQRAAKAGIKMKLIENGDIYIECNQGLIMQIFDNLYLNSEHWLHLFYSNNEIEVKEFIMRLNSDYTVEVWDSGKGIDPTIENVVFFPFQTLKKDGRGLGLYIVNNLLENQGGNIRLAMERNDFKRRFKFVIDFSGMKKEPK</sequence>
<dbReference type="InterPro" id="IPR036890">
    <property type="entry name" value="HATPase_C_sf"/>
</dbReference>
<dbReference type="RefSeq" id="WP_139604440.1">
    <property type="nucleotide sequence ID" value="NZ_VDCQ01000034.1"/>
</dbReference>
<dbReference type="Pfam" id="PF13589">
    <property type="entry name" value="HATPase_c_3"/>
    <property type="match status" value="1"/>
</dbReference>
<accession>A0A5C4T5D8</accession>
<evidence type="ECO:0000256" key="1">
    <source>
        <dbReference type="ARBA" id="ARBA00000085"/>
    </source>
</evidence>
<keyword evidence="11" id="KW-1185">Reference proteome</keyword>